<dbReference type="AlphaFoldDB" id="A0A383CPR3"/>
<evidence type="ECO:0000313" key="1">
    <source>
        <dbReference type="EMBL" id="SVE34069.1"/>
    </source>
</evidence>
<gene>
    <name evidence="1" type="ORF">METZ01_LOCUS486923</name>
</gene>
<organism evidence="1">
    <name type="scientific">marine metagenome</name>
    <dbReference type="NCBI Taxonomy" id="408172"/>
    <lineage>
        <taxon>unclassified sequences</taxon>
        <taxon>metagenomes</taxon>
        <taxon>ecological metagenomes</taxon>
    </lineage>
</organism>
<protein>
    <submittedName>
        <fullName evidence="1">Uncharacterized protein</fullName>
    </submittedName>
</protein>
<name>A0A383CPR3_9ZZZZ</name>
<accession>A0A383CPR3</accession>
<dbReference type="EMBL" id="UINC01210553">
    <property type="protein sequence ID" value="SVE34069.1"/>
    <property type="molecule type" value="Genomic_DNA"/>
</dbReference>
<proteinExistence type="predicted"/>
<reference evidence="1" key="1">
    <citation type="submission" date="2018-05" db="EMBL/GenBank/DDBJ databases">
        <authorList>
            <person name="Lanie J.A."/>
            <person name="Ng W.-L."/>
            <person name="Kazmierczak K.M."/>
            <person name="Andrzejewski T.M."/>
            <person name="Davidsen T.M."/>
            <person name="Wayne K.J."/>
            <person name="Tettelin H."/>
            <person name="Glass J.I."/>
            <person name="Rusch D."/>
            <person name="Podicherti R."/>
            <person name="Tsui H.-C.T."/>
            <person name="Winkler M.E."/>
        </authorList>
    </citation>
    <scope>NUCLEOTIDE SEQUENCE</scope>
</reference>
<sequence>MKGTLQVFKAWIVIPVVAGSSPVSRPTTY</sequence>